<dbReference type="Gene3D" id="2.60.260.40">
    <property type="entry name" value="q5lls5 like domains"/>
    <property type="match status" value="1"/>
</dbReference>
<name>A0A1D1UI23_RAMVA</name>
<dbReference type="InterPro" id="IPR019401">
    <property type="entry name" value="Znf_CHCC"/>
</dbReference>
<evidence type="ECO:0000259" key="1">
    <source>
        <dbReference type="Pfam" id="PF10276"/>
    </source>
</evidence>
<evidence type="ECO:0000313" key="2">
    <source>
        <dbReference type="EMBL" id="GAU88035.1"/>
    </source>
</evidence>
<dbReference type="FunFam" id="2.60.260.40:FF:000003">
    <property type="entry name" value="NADH dehydrogenase [ubiquinone] iron-sulfur protein 6, mitochondrial"/>
    <property type="match status" value="1"/>
</dbReference>
<proteinExistence type="predicted"/>
<dbReference type="GO" id="GO:0005739">
    <property type="term" value="C:mitochondrion"/>
    <property type="evidence" value="ECO:0007669"/>
    <property type="project" value="GOC"/>
</dbReference>
<keyword evidence="3" id="KW-1185">Reference proteome</keyword>
<comment type="caution">
    <text evidence="2">The sequence shown here is derived from an EMBL/GenBank/DDBJ whole genome shotgun (WGS) entry which is preliminary data.</text>
</comment>
<dbReference type="EMBL" id="BDGG01000001">
    <property type="protein sequence ID" value="GAU88035.1"/>
    <property type="molecule type" value="Genomic_DNA"/>
</dbReference>
<dbReference type="PANTHER" id="PTHR13156:SF0">
    <property type="entry name" value="NADH DEHYDROGENASE [UBIQUINONE] IRON-SULFUR PROTEIN 6, MITOCHONDRIAL"/>
    <property type="match status" value="1"/>
</dbReference>
<feature type="domain" description="Zinc finger CHCC-type" evidence="1">
    <location>
        <begin position="116"/>
        <end position="151"/>
    </location>
</feature>
<sequence>MLRTVSSRLTHVRLVPSCSGCAVPSRAKSDQIISKVSPDASTEIATIDEMKDDDKINLQLNKGADELLEDVKTHTGQKWDSEDYRMLRYVKFPKLVNARPAIQLIAEVPPVAVQGSRTFCDGGGGPLGHPKVFINVDKPGNHACGYCGIRFFKDEHHEHEITTL</sequence>
<dbReference type="AlphaFoldDB" id="A0A1D1UI23"/>
<reference evidence="2 3" key="1">
    <citation type="journal article" date="2016" name="Nat. Commun.">
        <title>Extremotolerant tardigrade genome and improved radiotolerance of human cultured cells by tardigrade-unique protein.</title>
        <authorList>
            <person name="Hashimoto T."/>
            <person name="Horikawa D.D."/>
            <person name="Saito Y."/>
            <person name="Kuwahara H."/>
            <person name="Kozuka-Hata H."/>
            <person name="Shin-I T."/>
            <person name="Minakuchi Y."/>
            <person name="Ohishi K."/>
            <person name="Motoyama A."/>
            <person name="Aizu T."/>
            <person name="Enomoto A."/>
            <person name="Kondo K."/>
            <person name="Tanaka S."/>
            <person name="Hara Y."/>
            <person name="Koshikawa S."/>
            <person name="Sagara H."/>
            <person name="Miura T."/>
            <person name="Yokobori S."/>
            <person name="Miyagawa K."/>
            <person name="Suzuki Y."/>
            <person name="Kubo T."/>
            <person name="Oyama M."/>
            <person name="Kohara Y."/>
            <person name="Fujiyama A."/>
            <person name="Arakawa K."/>
            <person name="Katayama T."/>
            <person name="Toyoda A."/>
            <person name="Kunieda T."/>
        </authorList>
    </citation>
    <scope>NUCLEOTIDE SEQUENCE [LARGE SCALE GENOMIC DNA]</scope>
    <source>
        <strain evidence="2 3">YOKOZUNA-1</strain>
    </source>
</reference>
<dbReference type="Pfam" id="PF10276">
    <property type="entry name" value="zf-CHCC"/>
    <property type="match status" value="1"/>
</dbReference>
<dbReference type="STRING" id="947166.A0A1D1UI23"/>
<accession>A0A1D1UI23</accession>
<evidence type="ECO:0000313" key="3">
    <source>
        <dbReference type="Proteomes" id="UP000186922"/>
    </source>
</evidence>
<dbReference type="PANTHER" id="PTHR13156">
    <property type="entry name" value="NADH-UBIQUINONE OXIDOREDUCTASE 13 KD-A SUBUNIT"/>
    <property type="match status" value="1"/>
</dbReference>
<dbReference type="Proteomes" id="UP000186922">
    <property type="component" value="Unassembled WGS sequence"/>
</dbReference>
<dbReference type="OrthoDB" id="307899at2759"/>
<protein>
    <recommendedName>
        <fullName evidence="1">Zinc finger CHCC-type domain-containing protein</fullName>
    </recommendedName>
</protein>
<organism evidence="2 3">
    <name type="scientific">Ramazzottius varieornatus</name>
    <name type="common">Water bear</name>
    <name type="synonym">Tardigrade</name>
    <dbReference type="NCBI Taxonomy" id="947166"/>
    <lineage>
        <taxon>Eukaryota</taxon>
        <taxon>Metazoa</taxon>
        <taxon>Ecdysozoa</taxon>
        <taxon>Tardigrada</taxon>
        <taxon>Eutardigrada</taxon>
        <taxon>Parachela</taxon>
        <taxon>Hypsibioidea</taxon>
        <taxon>Ramazzottiidae</taxon>
        <taxon>Ramazzottius</taxon>
    </lineage>
</organism>
<dbReference type="GO" id="GO:0006120">
    <property type="term" value="P:mitochondrial electron transport, NADH to ubiquinone"/>
    <property type="evidence" value="ECO:0007669"/>
    <property type="project" value="TreeGrafter"/>
</dbReference>
<gene>
    <name evidence="2" type="primary">RvY_00806-1</name>
    <name evidence="2" type="synonym">RvY_00806.1</name>
    <name evidence="2" type="ORF">RvY_00806</name>
</gene>